<evidence type="ECO:0000313" key="2">
    <source>
        <dbReference type="EMBL" id="CAK9003943.1"/>
    </source>
</evidence>
<feature type="compositionally biased region" description="Basic and acidic residues" evidence="1">
    <location>
        <begin position="252"/>
        <end position="270"/>
    </location>
</feature>
<organism evidence="2 3">
    <name type="scientific">Durusdinium trenchii</name>
    <dbReference type="NCBI Taxonomy" id="1381693"/>
    <lineage>
        <taxon>Eukaryota</taxon>
        <taxon>Sar</taxon>
        <taxon>Alveolata</taxon>
        <taxon>Dinophyceae</taxon>
        <taxon>Suessiales</taxon>
        <taxon>Symbiodiniaceae</taxon>
        <taxon>Durusdinium</taxon>
    </lineage>
</organism>
<feature type="compositionally biased region" description="Basic and acidic residues" evidence="1">
    <location>
        <begin position="99"/>
        <end position="109"/>
    </location>
</feature>
<dbReference type="EMBL" id="CAXAMM010004547">
    <property type="protein sequence ID" value="CAK9003943.1"/>
    <property type="molecule type" value="Genomic_DNA"/>
</dbReference>
<reference evidence="2 3" key="1">
    <citation type="submission" date="2024-02" db="EMBL/GenBank/DDBJ databases">
        <authorList>
            <person name="Chen Y."/>
            <person name="Shah S."/>
            <person name="Dougan E. K."/>
            <person name="Thang M."/>
            <person name="Chan C."/>
        </authorList>
    </citation>
    <scope>NUCLEOTIDE SEQUENCE [LARGE SCALE GENOMIC DNA]</scope>
</reference>
<accession>A0ABP0INN2</accession>
<keyword evidence="3" id="KW-1185">Reference proteome</keyword>
<feature type="region of interest" description="Disordered" evidence="1">
    <location>
        <begin position="217"/>
        <end position="270"/>
    </location>
</feature>
<dbReference type="EMBL" id="CAXAMM010004547">
    <property type="protein sequence ID" value="CAK9003941.1"/>
    <property type="molecule type" value="Genomic_DNA"/>
</dbReference>
<gene>
    <name evidence="2" type="ORF">SCF082_LOCUS7980</name>
</gene>
<feature type="compositionally biased region" description="Low complexity" evidence="1">
    <location>
        <begin position="156"/>
        <end position="169"/>
    </location>
</feature>
<evidence type="ECO:0000313" key="3">
    <source>
        <dbReference type="Proteomes" id="UP001642464"/>
    </source>
</evidence>
<evidence type="ECO:0000256" key="1">
    <source>
        <dbReference type="SAM" id="MobiDB-lite"/>
    </source>
</evidence>
<feature type="compositionally biased region" description="Low complexity" evidence="1">
    <location>
        <begin position="59"/>
        <end position="83"/>
    </location>
</feature>
<proteinExistence type="predicted"/>
<protein>
    <submittedName>
        <fullName evidence="2">Uncharacterized protein</fullName>
    </submittedName>
</protein>
<comment type="caution">
    <text evidence="2">The sequence shown here is derived from an EMBL/GenBank/DDBJ whole genome shotgun (WGS) entry which is preliminary data.</text>
</comment>
<name>A0ABP0INN2_9DINO</name>
<feature type="region of interest" description="Disordered" evidence="1">
    <location>
        <begin position="1"/>
        <end position="202"/>
    </location>
</feature>
<sequence>MRQHGAAIPRPVREARPRGLSGTMQENEMPPSKKAAGEANPAQSQPNPALKWRDTRRVGLGFSDPSSSSLGRSGRAGLALGFGTPPGRKRPAEACFVDDEFRTPEREQTRSSPAAAPDESITVTPPRRRYRARESPSSDSRALANSEGRRLERNDTQGTSGTSISGSPDSSKENKRPDDELEATPEPMARVLRSSSWTPGRRTLELGNVLQELALTVPEELLHQGQTPESPHSEGSPHQDVQSQNVAELDEQMARNERHNFEIYIDPENR</sequence>
<dbReference type="Proteomes" id="UP001642464">
    <property type="component" value="Unassembled WGS sequence"/>
</dbReference>